<keyword evidence="3" id="KW-1185">Reference proteome</keyword>
<dbReference type="RefSeq" id="XP_060279900.1">
    <property type="nucleotide sequence ID" value="XM_060430216.1"/>
</dbReference>
<protein>
    <submittedName>
        <fullName evidence="2">Uncharacterized protein</fullName>
    </submittedName>
</protein>
<evidence type="ECO:0000313" key="3">
    <source>
        <dbReference type="Proteomes" id="UP001244011"/>
    </source>
</evidence>
<proteinExistence type="predicted"/>
<dbReference type="GeneID" id="85313403"/>
<name>A0AAJ0BV97_9PEZI</name>
<comment type="caution">
    <text evidence="2">The sequence shown here is derived from an EMBL/GenBank/DDBJ whole genome shotgun (WGS) entry which is preliminary data.</text>
</comment>
<organism evidence="2 3">
    <name type="scientific">Phialemonium atrogriseum</name>
    <dbReference type="NCBI Taxonomy" id="1093897"/>
    <lineage>
        <taxon>Eukaryota</taxon>
        <taxon>Fungi</taxon>
        <taxon>Dikarya</taxon>
        <taxon>Ascomycota</taxon>
        <taxon>Pezizomycotina</taxon>
        <taxon>Sordariomycetes</taxon>
        <taxon>Sordariomycetidae</taxon>
        <taxon>Cephalothecales</taxon>
        <taxon>Cephalothecaceae</taxon>
        <taxon>Phialemonium</taxon>
    </lineage>
</organism>
<evidence type="ECO:0000256" key="1">
    <source>
        <dbReference type="SAM" id="MobiDB-lite"/>
    </source>
</evidence>
<dbReference type="AlphaFoldDB" id="A0AAJ0BV97"/>
<gene>
    <name evidence="2" type="ORF">QBC33DRAFT_562549</name>
</gene>
<dbReference type="Proteomes" id="UP001244011">
    <property type="component" value="Unassembled WGS sequence"/>
</dbReference>
<sequence>MSTRSDPSATTTGNSTIGNDVTPPGMLDKYLEGSPTITERLSFSHQGKSTQKVAIRVAEAREKIEVLLHNWDMRWEKAGQIQG</sequence>
<reference evidence="2" key="1">
    <citation type="submission" date="2023-06" db="EMBL/GenBank/DDBJ databases">
        <title>Genome-scale phylogeny and comparative genomics of the fungal order Sordariales.</title>
        <authorList>
            <consortium name="Lawrence Berkeley National Laboratory"/>
            <person name="Hensen N."/>
            <person name="Bonometti L."/>
            <person name="Westerberg I."/>
            <person name="Brannstrom I.O."/>
            <person name="Guillou S."/>
            <person name="Cros-Aarteil S."/>
            <person name="Calhoun S."/>
            <person name="Haridas S."/>
            <person name="Kuo A."/>
            <person name="Mondo S."/>
            <person name="Pangilinan J."/>
            <person name="Riley R."/>
            <person name="Labutti K."/>
            <person name="Andreopoulos B."/>
            <person name="Lipzen A."/>
            <person name="Chen C."/>
            <person name="Yanf M."/>
            <person name="Daum C."/>
            <person name="Ng V."/>
            <person name="Clum A."/>
            <person name="Steindorff A."/>
            <person name="Ohm R."/>
            <person name="Martin F."/>
            <person name="Silar P."/>
            <person name="Natvig D."/>
            <person name="Lalanne C."/>
            <person name="Gautier V."/>
            <person name="Ament-Velasquez S.L."/>
            <person name="Kruys A."/>
            <person name="Hutchinson M.I."/>
            <person name="Powell A.J."/>
            <person name="Barry K."/>
            <person name="Miller A.N."/>
            <person name="Grigoriev I.V."/>
            <person name="Debuchy R."/>
            <person name="Gladieux P."/>
            <person name="Thoren M.H."/>
            <person name="Johannesson H."/>
        </authorList>
    </citation>
    <scope>NUCLEOTIDE SEQUENCE</scope>
    <source>
        <strain evidence="2">8032-3</strain>
    </source>
</reference>
<dbReference type="EMBL" id="MU839025">
    <property type="protein sequence ID" value="KAK1763687.1"/>
    <property type="molecule type" value="Genomic_DNA"/>
</dbReference>
<feature type="region of interest" description="Disordered" evidence="1">
    <location>
        <begin position="1"/>
        <end position="31"/>
    </location>
</feature>
<accession>A0AAJ0BV97</accession>
<evidence type="ECO:0000313" key="2">
    <source>
        <dbReference type="EMBL" id="KAK1763687.1"/>
    </source>
</evidence>
<feature type="compositionally biased region" description="Polar residues" evidence="1">
    <location>
        <begin position="1"/>
        <end position="19"/>
    </location>
</feature>